<evidence type="ECO:0000256" key="3">
    <source>
        <dbReference type="ARBA" id="ARBA00022475"/>
    </source>
</evidence>
<evidence type="ECO:0000256" key="5">
    <source>
        <dbReference type="ARBA" id="ARBA00022824"/>
    </source>
</evidence>
<comment type="subcellular location">
    <subcellularLocation>
        <location evidence="1">Cell membrane</location>
        <topology evidence="1">Single-pass membrane protein</topology>
    </subcellularLocation>
    <subcellularLocation>
        <location evidence="2">Endoplasmic reticulum membrane</location>
        <topology evidence="2">Single-pass membrane protein</topology>
    </subcellularLocation>
</comment>
<keyword evidence="4 12" id="KW-0812">Transmembrane</keyword>
<comment type="caution">
    <text evidence="15">The sequence shown here is derived from an EMBL/GenBank/DDBJ whole genome shotgun (WGS) entry which is preliminary data.</text>
</comment>
<evidence type="ECO:0000256" key="12">
    <source>
        <dbReference type="SAM" id="Phobius"/>
    </source>
</evidence>
<evidence type="ECO:0000313" key="16">
    <source>
        <dbReference type="Proteomes" id="UP000827721"/>
    </source>
</evidence>
<evidence type="ECO:0000256" key="13">
    <source>
        <dbReference type="SAM" id="SignalP"/>
    </source>
</evidence>
<dbReference type="SMART" id="SM00257">
    <property type="entry name" value="LysM"/>
    <property type="match status" value="1"/>
</dbReference>
<dbReference type="PROSITE" id="PS51782">
    <property type="entry name" value="LYSM"/>
    <property type="match status" value="1"/>
</dbReference>
<dbReference type="Pfam" id="PF23472">
    <property type="entry name" value="LysM2_CERK1_LYK3_4_5"/>
    <property type="match status" value="1"/>
</dbReference>
<reference evidence="15 16" key="1">
    <citation type="submission" date="2021-02" db="EMBL/GenBank/DDBJ databases">
        <title>Plant Genome Project.</title>
        <authorList>
            <person name="Zhang R.-G."/>
        </authorList>
    </citation>
    <scope>NUCLEOTIDE SEQUENCE [LARGE SCALE GENOMIC DNA]</scope>
    <source>
        <tissue evidence="15">Leaves</tissue>
    </source>
</reference>
<keyword evidence="5" id="KW-0256">Endoplasmic reticulum</keyword>
<organism evidence="15 16">
    <name type="scientific">Xanthoceras sorbifolium</name>
    <dbReference type="NCBI Taxonomy" id="99658"/>
    <lineage>
        <taxon>Eukaryota</taxon>
        <taxon>Viridiplantae</taxon>
        <taxon>Streptophyta</taxon>
        <taxon>Embryophyta</taxon>
        <taxon>Tracheophyta</taxon>
        <taxon>Spermatophyta</taxon>
        <taxon>Magnoliopsida</taxon>
        <taxon>eudicotyledons</taxon>
        <taxon>Gunneridae</taxon>
        <taxon>Pentapetalae</taxon>
        <taxon>rosids</taxon>
        <taxon>malvids</taxon>
        <taxon>Sapindales</taxon>
        <taxon>Sapindaceae</taxon>
        <taxon>Xanthoceroideae</taxon>
        <taxon>Xanthoceras</taxon>
    </lineage>
</organism>
<feature type="compositionally biased region" description="Polar residues" evidence="11">
    <location>
        <begin position="330"/>
        <end position="339"/>
    </location>
</feature>
<feature type="region of interest" description="Disordered" evidence="11">
    <location>
        <begin position="370"/>
        <end position="403"/>
    </location>
</feature>
<feature type="region of interest" description="Disordered" evidence="11">
    <location>
        <begin position="314"/>
        <end position="349"/>
    </location>
</feature>
<dbReference type="InterPro" id="IPR056562">
    <property type="entry name" value="LysM2_CERK1_LYK3_4_5"/>
</dbReference>
<feature type="domain" description="LysM" evidence="14">
    <location>
        <begin position="199"/>
        <end position="243"/>
    </location>
</feature>
<evidence type="ECO:0000256" key="8">
    <source>
        <dbReference type="ARBA" id="ARBA00023136"/>
    </source>
</evidence>
<dbReference type="InterPro" id="IPR018392">
    <property type="entry name" value="LysM"/>
</dbReference>
<dbReference type="PANTHER" id="PTHR32219:SF3">
    <property type="entry name" value="CALPONIN-LIKE DOMAIN PROTEIN"/>
    <property type="match status" value="1"/>
</dbReference>
<feature type="coiled-coil region" evidence="10">
    <location>
        <begin position="642"/>
        <end position="676"/>
    </location>
</feature>
<feature type="region of interest" description="Disordered" evidence="11">
    <location>
        <begin position="976"/>
        <end position="1023"/>
    </location>
</feature>
<feature type="compositionally biased region" description="Pro residues" evidence="11">
    <location>
        <begin position="257"/>
        <end position="271"/>
    </location>
</feature>
<keyword evidence="7 10" id="KW-0175">Coiled coil</keyword>
<keyword evidence="6 12" id="KW-1133">Transmembrane helix</keyword>
<evidence type="ECO:0000256" key="2">
    <source>
        <dbReference type="ARBA" id="ARBA00004389"/>
    </source>
</evidence>
<dbReference type="InterPro" id="IPR055282">
    <property type="entry name" value="PPI1-4"/>
</dbReference>
<dbReference type="SUPFAM" id="SSF54106">
    <property type="entry name" value="LysM domain"/>
    <property type="match status" value="1"/>
</dbReference>
<gene>
    <name evidence="15" type="ORF">JRO89_XS07G0001300</name>
</gene>
<feature type="region of interest" description="Disordered" evidence="11">
    <location>
        <begin position="757"/>
        <end position="777"/>
    </location>
</feature>
<feature type="region of interest" description="Disordered" evidence="11">
    <location>
        <begin position="247"/>
        <end position="276"/>
    </location>
</feature>
<evidence type="ECO:0000256" key="9">
    <source>
        <dbReference type="ARBA" id="ARBA00038080"/>
    </source>
</evidence>
<accession>A0ABQ8HRP1</accession>
<evidence type="ECO:0000256" key="6">
    <source>
        <dbReference type="ARBA" id="ARBA00022989"/>
    </source>
</evidence>
<proteinExistence type="inferred from homology"/>
<evidence type="ECO:0000256" key="4">
    <source>
        <dbReference type="ARBA" id="ARBA00022692"/>
    </source>
</evidence>
<keyword evidence="8 12" id="KW-0472">Membrane</keyword>
<dbReference type="InterPro" id="IPR036779">
    <property type="entry name" value="LysM_dom_sf"/>
</dbReference>
<dbReference type="EMBL" id="JAFEMO010000007">
    <property type="protein sequence ID" value="KAH7566964.1"/>
    <property type="molecule type" value="Genomic_DNA"/>
</dbReference>
<evidence type="ECO:0000313" key="15">
    <source>
        <dbReference type="EMBL" id="KAH7566964.1"/>
    </source>
</evidence>
<evidence type="ECO:0000256" key="10">
    <source>
        <dbReference type="SAM" id="Coils"/>
    </source>
</evidence>
<protein>
    <recommendedName>
        <fullName evidence="14">LysM domain-containing protein</fullName>
    </recommendedName>
</protein>
<keyword evidence="16" id="KW-1185">Reference proteome</keyword>
<keyword evidence="13" id="KW-0732">Signal</keyword>
<dbReference type="Proteomes" id="UP000827721">
    <property type="component" value="Unassembled WGS sequence"/>
</dbReference>
<feature type="compositionally biased region" description="Basic and acidic residues" evidence="11">
    <location>
        <begin position="1043"/>
        <end position="1054"/>
    </location>
</feature>
<sequence>MREKSGMEMVKSKFCVLLVLLVLQSSDFLPVIEAQQPYINNHQPDCYNKAYDNLTKGFDCNGVKSTCQSYLTFRSNPLYNSAAEIGYLLKAEPTFIASINNLTSDVANIPTDTQLVVPVNCSCSGQYYQHNATYQLRNRAETYFTVANNTFQGLSTCQAMMAQNTVGDRNLTVGLDLLVPLRCACPTPNQTASGVRYLLSYMVTSGDTIAYIADLFRADVQTVLAANQLSQSDTIYPFTTVLVPLKNPPTKIEHPPQSSPPAPAPQTPPGSSPDESNSSKWVYVGVGIGAGLLLLVALLGLLFCFHRRRRATKTESKPVPVLPPKKFSESTDYSALPNNSKSFPSSVSSQGFRDAVESLTIYSNVSEEKVSTLPSDSSIEPKVSEGSSETEVELEKTSEDSNMEAKVPEGIIEGVNCQSITVDDNAALDDHTDDDPVEKEKRLATCPSDNVNVQTEIDNSQESVVISRDVPHEGGVASEYGDQNGPVSIPVHVGNGDIQFTGEGSNDKTCHQVEAIDEPHRDEAPTSTPESSVAASEAQNVRTEAGTAPEAQNVGTEAGTAPEAQNVGTEAGTAPEAQNVGTEVVKRPFYCLIKVPRFDDENLKEQIKLFQLKVDEKTRSRDAIRDTIHTRRATFKENGENLEAAILEEKAAREMLKSKRQEIDSLQSVINKVKNAISVEDIDGRIRQIRHMIEHETVPLKEEKQLIREIEQLKQHREQFSSSMGKQDEIQQAFDQKDQIEERLKVLRKEADSLRENVSKAEAATQAARKKHKDESEKLRELQAQFKAADDIRQDAYKSLQNLRKQAYDKNKYFWNYKDDVKAANDLLFKGDKEALLNLCDNQVERVLEMWNDNDEFRKEYVRSNINSTVRRLKTLDGRSLGPNEEPPVIRSVVINRVARDNSAPQISTVKEEKPEQVVPVKTEKENKSVLVKTEKENKSMTKVGVQKDQAAKSQWPAKPAIVENGSATVSGRIEIEEPREEEPKRTKEEEELARKTEELKKKEEAAKLKEQRRLEEKVKAKEALERKKRIAEKAQARAALRAQKEAEQKEKDTSVTNEEDSAPITETPTETPTISDVKDKSTTVTKKPKKQSQFTKQTKLKSVPLPLRNRGKRRMQSWMWVLIAALVVFALFLLGNSGFPFKSCLQWFGF</sequence>
<dbReference type="InterPro" id="IPR056561">
    <property type="entry name" value="NFP_LYK_LysM1"/>
</dbReference>
<dbReference type="Pfam" id="PF23473">
    <property type="entry name" value="LysM3_LYK4_5"/>
    <property type="match status" value="1"/>
</dbReference>
<evidence type="ECO:0000256" key="11">
    <source>
        <dbReference type="SAM" id="MobiDB-lite"/>
    </source>
</evidence>
<evidence type="ECO:0000259" key="14">
    <source>
        <dbReference type="PROSITE" id="PS51782"/>
    </source>
</evidence>
<feature type="transmembrane region" description="Helical" evidence="12">
    <location>
        <begin position="281"/>
        <end position="305"/>
    </location>
</feature>
<dbReference type="CDD" id="cd00118">
    <property type="entry name" value="LysM"/>
    <property type="match status" value="1"/>
</dbReference>
<name>A0ABQ8HRP1_9ROSI</name>
<feature type="region of interest" description="Disordered" evidence="11">
    <location>
        <begin position="941"/>
        <end position="961"/>
    </location>
</feature>
<dbReference type="Pfam" id="PF23446">
    <property type="entry name" value="LysM1_NFP_LYK"/>
    <property type="match status" value="1"/>
</dbReference>
<evidence type="ECO:0000256" key="7">
    <source>
        <dbReference type="ARBA" id="ARBA00023054"/>
    </source>
</evidence>
<feature type="compositionally biased region" description="Low complexity" evidence="11">
    <location>
        <begin position="340"/>
        <end position="349"/>
    </location>
</feature>
<comment type="similarity">
    <text evidence="9">Belongs to the plant Proton pump-interactor protein family.</text>
</comment>
<keyword evidence="3" id="KW-1003">Cell membrane</keyword>
<feature type="region of interest" description="Disordered" evidence="11">
    <location>
        <begin position="1036"/>
        <end position="1099"/>
    </location>
</feature>
<dbReference type="PANTHER" id="PTHR32219">
    <property type="entry name" value="RNA-BINDING PROTEIN YLMH-RELATED"/>
    <property type="match status" value="1"/>
</dbReference>
<dbReference type="InterPro" id="IPR056563">
    <property type="entry name" value="LysM3_LYK4_5"/>
</dbReference>
<evidence type="ECO:0000256" key="1">
    <source>
        <dbReference type="ARBA" id="ARBA00004162"/>
    </source>
</evidence>
<feature type="transmembrane region" description="Helical" evidence="12">
    <location>
        <begin position="1119"/>
        <end position="1140"/>
    </location>
</feature>
<feature type="compositionally biased region" description="Low complexity" evidence="11">
    <location>
        <begin position="1064"/>
        <end position="1076"/>
    </location>
</feature>
<feature type="compositionally biased region" description="Polar residues" evidence="11">
    <location>
        <begin position="525"/>
        <end position="542"/>
    </location>
</feature>
<dbReference type="Gene3D" id="3.10.350.10">
    <property type="entry name" value="LysM domain"/>
    <property type="match status" value="1"/>
</dbReference>
<feature type="region of interest" description="Disordered" evidence="11">
    <location>
        <begin position="518"/>
        <end position="579"/>
    </location>
</feature>
<feature type="signal peptide" evidence="13">
    <location>
        <begin position="1"/>
        <end position="34"/>
    </location>
</feature>
<feature type="chain" id="PRO_5045481705" description="LysM domain-containing protein" evidence="13">
    <location>
        <begin position="35"/>
        <end position="1151"/>
    </location>
</feature>